<dbReference type="GO" id="GO:0003677">
    <property type="term" value="F:DNA binding"/>
    <property type="evidence" value="ECO:0007669"/>
    <property type="project" value="InterPro"/>
</dbReference>
<evidence type="ECO:0000256" key="4">
    <source>
        <dbReference type="ARBA" id="ARBA00023163"/>
    </source>
</evidence>
<comment type="subcellular location">
    <subcellularLocation>
        <location evidence="1">Nucleus</location>
        <location evidence="1">Nucleolus</location>
    </subcellularLocation>
</comment>
<keyword evidence="4" id="KW-0804">Transcription</keyword>
<evidence type="ECO:0000313" key="8">
    <source>
        <dbReference type="Proteomes" id="UP000095284"/>
    </source>
</evidence>
<organism evidence="8 10">
    <name type="scientific">Bursaphelenchus xylophilus</name>
    <name type="common">Pinewood nematode worm</name>
    <name type="synonym">Aphelenchoides xylophilus</name>
    <dbReference type="NCBI Taxonomy" id="6326"/>
    <lineage>
        <taxon>Eukaryota</taxon>
        <taxon>Metazoa</taxon>
        <taxon>Ecdysozoa</taxon>
        <taxon>Nematoda</taxon>
        <taxon>Chromadorea</taxon>
        <taxon>Rhabditida</taxon>
        <taxon>Tylenchina</taxon>
        <taxon>Tylenchomorpha</taxon>
        <taxon>Aphelenchoidea</taxon>
        <taxon>Aphelenchoididae</taxon>
        <taxon>Bursaphelenchus</taxon>
    </lineage>
</organism>
<keyword evidence="9" id="KW-1185">Reference proteome</keyword>
<dbReference type="GO" id="GO:0005730">
    <property type="term" value="C:nucleolus"/>
    <property type="evidence" value="ECO:0007669"/>
    <property type="project" value="UniProtKB-SubCell"/>
</dbReference>
<dbReference type="Proteomes" id="UP000582659">
    <property type="component" value="Unassembled WGS sequence"/>
</dbReference>
<keyword evidence="5" id="KW-0539">Nucleus</keyword>
<dbReference type="EMBL" id="CAJFDI010000005">
    <property type="protein sequence ID" value="CAD5231008.1"/>
    <property type="molecule type" value="Genomic_DNA"/>
</dbReference>
<dbReference type="eggNOG" id="KOG1657">
    <property type="taxonomic scope" value="Eukaryota"/>
</dbReference>
<dbReference type="Pfam" id="PF06870">
    <property type="entry name" value="RNA_pol_I_A49"/>
    <property type="match status" value="1"/>
</dbReference>
<evidence type="ECO:0000313" key="7">
    <source>
        <dbReference type="EMBL" id="CAG9122086.1"/>
    </source>
</evidence>
<dbReference type="WBParaSite" id="BXY_0415700.1">
    <property type="protein sequence ID" value="BXY_0415700.1"/>
    <property type="gene ID" value="BXY_0415700"/>
</dbReference>
<evidence type="ECO:0000256" key="2">
    <source>
        <dbReference type="ARBA" id="ARBA00009430"/>
    </source>
</evidence>
<dbReference type="GO" id="GO:0000428">
    <property type="term" value="C:DNA-directed RNA polymerase complex"/>
    <property type="evidence" value="ECO:0007669"/>
    <property type="project" value="UniProtKB-KW"/>
</dbReference>
<evidence type="ECO:0000313" key="6">
    <source>
        <dbReference type="EMBL" id="CAD5231008.1"/>
    </source>
</evidence>
<keyword evidence="3" id="KW-0240">DNA-directed RNA polymerase</keyword>
<proteinExistence type="inferred from homology"/>
<dbReference type="Proteomes" id="UP000659654">
    <property type="component" value="Unassembled WGS sequence"/>
</dbReference>
<comment type="similarity">
    <text evidence="2">Belongs to the eukaryotic RPA49/POLR1E RNA polymerase subunit family.</text>
</comment>
<evidence type="ECO:0000313" key="10">
    <source>
        <dbReference type="WBParaSite" id="BXY_0415700.1"/>
    </source>
</evidence>
<accession>A0A1I7RTV2</accession>
<gene>
    <name evidence="6" type="ORF">BXYJ_LOCUS11266</name>
</gene>
<name>A0A1I7RTV2_BURXY</name>
<sequence>MANTSIFSKSHGEDSSVRETNFVACFSHSNVADADHVKLEEHVNRQGCKIFTMVDPSDNPVKIVGTEEGEDQNYEYVLAFHNRATKEVEVRPVSVLHFQPKQNVTEEFLKGKKKRVKVDLNRDRNTVDKSNWREKANDLVMEFGNAKRRKILEASLRRKVNDDTLESLGTSMLDVSKADMSLVRDDGDGKSTLNLSMLSTPESMVLPTMNRDAKKPAEVYSLDQFVKPDDFLTLGPSAAEYLGENDTLEKLLDNGISQFVAQSVLTNIRADKKVFITAMKIITWSRMYRKLAEKGNRGRLNTEGIVLPPPYITDFVADFTEGQVGRQAGVYKVSPILKHKLAAHLICLLLLFSEEYVLPLGPLRTEIGISEVESKKMCESLGCLISPATVEEMTKYRTTKMARLIGPGANGQANGLRKRRGR</sequence>
<reference evidence="10" key="1">
    <citation type="submission" date="2016-11" db="UniProtKB">
        <authorList>
            <consortium name="WormBaseParasite"/>
        </authorList>
    </citation>
    <scope>IDENTIFICATION</scope>
</reference>
<protein>
    <submittedName>
        <fullName evidence="6">(pine wood nematode) hypothetical protein</fullName>
    </submittedName>
</protein>
<evidence type="ECO:0000313" key="9">
    <source>
        <dbReference type="Proteomes" id="UP000659654"/>
    </source>
</evidence>
<reference evidence="7" key="2">
    <citation type="submission" date="2020-08" db="EMBL/GenBank/DDBJ databases">
        <authorList>
            <person name="Kikuchi T."/>
        </authorList>
    </citation>
    <scope>NUCLEOTIDE SEQUENCE</scope>
    <source>
        <strain evidence="6">Ka4C1</strain>
    </source>
</reference>
<evidence type="ECO:0000256" key="3">
    <source>
        <dbReference type="ARBA" id="ARBA00022478"/>
    </source>
</evidence>
<dbReference type="OrthoDB" id="5851809at2759"/>
<dbReference type="AlphaFoldDB" id="A0A1I7RTV2"/>
<dbReference type="GO" id="GO:0006351">
    <property type="term" value="P:DNA-templated transcription"/>
    <property type="evidence" value="ECO:0007669"/>
    <property type="project" value="InterPro"/>
</dbReference>
<dbReference type="PANTHER" id="PTHR14440">
    <property type="entry name" value="DNA-DIRECTED RNA POLYMERASE I SUBUNIT RPA49"/>
    <property type="match status" value="1"/>
</dbReference>
<evidence type="ECO:0000256" key="5">
    <source>
        <dbReference type="ARBA" id="ARBA00023242"/>
    </source>
</evidence>
<dbReference type="InterPro" id="IPR009668">
    <property type="entry name" value="RNA_pol-assoc_fac_A49-like"/>
</dbReference>
<evidence type="ECO:0000256" key="1">
    <source>
        <dbReference type="ARBA" id="ARBA00004604"/>
    </source>
</evidence>
<dbReference type="EMBL" id="CAJFCV020000005">
    <property type="protein sequence ID" value="CAG9122086.1"/>
    <property type="molecule type" value="Genomic_DNA"/>
</dbReference>
<dbReference type="Proteomes" id="UP000095284">
    <property type="component" value="Unplaced"/>
</dbReference>